<dbReference type="Proteomes" id="UP000248798">
    <property type="component" value="Unassembled WGS sequence"/>
</dbReference>
<dbReference type="Pfam" id="PF07607">
    <property type="entry name" value="DUF1570"/>
    <property type="match status" value="1"/>
</dbReference>
<gene>
    <name evidence="3" type="ORF">DO021_03870</name>
    <name evidence="2" type="ORF">EYB58_05955</name>
</gene>
<proteinExistence type="predicted"/>
<evidence type="ECO:0000313" key="5">
    <source>
        <dbReference type="Proteomes" id="UP000293902"/>
    </source>
</evidence>
<dbReference type="Proteomes" id="UP000293902">
    <property type="component" value="Chromosome"/>
</dbReference>
<dbReference type="AlphaFoldDB" id="A0A328FF26"/>
<protein>
    <submittedName>
        <fullName evidence="2">DUF1570 domain-containing protein</fullName>
    </submittedName>
</protein>
<organism evidence="3 4">
    <name type="scientific">Desulfobacter hydrogenophilus</name>
    <dbReference type="NCBI Taxonomy" id="2291"/>
    <lineage>
        <taxon>Bacteria</taxon>
        <taxon>Pseudomonadati</taxon>
        <taxon>Thermodesulfobacteriota</taxon>
        <taxon>Desulfobacteria</taxon>
        <taxon>Desulfobacterales</taxon>
        <taxon>Desulfobacteraceae</taxon>
        <taxon>Desulfobacter</taxon>
    </lineage>
</organism>
<evidence type="ECO:0000313" key="4">
    <source>
        <dbReference type="Proteomes" id="UP000248798"/>
    </source>
</evidence>
<name>A0A328FF26_9BACT</name>
<dbReference type="InterPro" id="IPR011464">
    <property type="entry name" value="DUF1570"/>
</dbReference>
<accession>A0A328FF26</accession>
<sequence>MKALSKIAKWAFVLMVCAQVYSCRSIPAPSLVIRHGPIECRSDLSFNETVCLLNKLTMIQSSLYAMLDITPVQPSPLLKVNILLDRKEYIKIVQRFGVPGKLVDGFCDTNTLEMFILLKPTWLGYGNMTTLFHEFTHLVLTARLIYPDIHRAVRPFPFWFAEGMACYAEAVSFVDGKVIFGQKNEPRLKLLKSCIEGPQRIWSSPVFSSDYTKGFALNDYALAWGLVAYIMSSADLRPQAALFVKLYPDDLSNDHCELFRRYFVGNDNTRGEWEKIFFAWLTLAKKP</sequence>
<dbReference type="EMBL" id="CP036313">
    <property type="protein sequence ID" value="QBH12494.1"/>
    <property type="molecule type" value="Genomic_DNA"/>
</dbReference>
<reference evidence="2 5" key="2">
    <citation type="submission" date="2019-02" db="EMBL/GenBank/DDBJ databases">
        <title>Complete genome sequence of Desulfobacter hydrogenophilus AcRS1.</title>
        <authorList>
            <person name="Marietou A."/>
            <person name="Lund M.B."/>
            <person name="Marshall I.P.G."/>
            <person name="Schreiber L."/>
            <person name="Jorgensen B."/>
        </authorList>
    </citation>
    <scope>NUCLEOTIDE SEQUENCE [LARGE SCALE GENOMIC DNA]</scope>
    <source>
        <strain evidence="2 5">AcRS1</strain>
    </source>
</reference>
<keyword evidence="5" id="KW-1185">Reference proteome</keyword>
<feature type="domain" description="DUF1570" evidence="1">
    <location>
        <begin position="128"/>
        <end position="232"/>
    </location>
</feature>
<reference evidence="3 4" key="1">
    <citation type="submission" date="2018-06" db="EMBL/GenBank/DDBJ databases">
        <title>Complete Genome Sequence of Desulfobacter hydrogenophilus (DSM3380).</title>
        <authorList>
            <person name="Marietou A."/>
            <person name="Schreiber L."/>
            <person name="Marshall I."/>
            <person name="Jorgensen B."/>
        </authorList>
    </citation>
    <scope>NUCLEOTIDE SEQUENCE [LARGE SCALE GENOMIC DNA]</scope>
    <source>
        <strain evidence="3 4">DSM 3380</strain>
    </source>
</reference>
<evidence type="ECO:0000313" key="2">
    <source>
        <dbReference type="EMBL" id="QBH12494.1"/>
    </source>
</evidence>
<dbReference type="OrthoDB" id="5516557at2"/>
<dbReference type="EMBL" id="QLNI01000006">
    <property type="protein sequence ID" value="RAM03228.1"/>
    <property type="molecule type" value="Genomic_DNA"/>
</dbReference>
<evidence type="ECO:0000313" key="3">
    <source>
        <dbReference type="EMBL" id="RAM03228.1"/>
    </source>
</evidence>
<evidence type="ECO:0000259" key="1">
    <source>
        <dbReference type="Pfam" id="PF07607"/>
    </source>
</evidence>
<dbReference type="RefSeq" id="WP_111953908.1">
    <property type="nucleotide sequence ID" value="NZ_CP036313.1"/>
</dbReference>